<dbReference type="Proteomes" id="UP000267077">
    <property type="component" value="Unassembled WGS sequence"/>
</dbReference>
<organism evidence="1 2">
    <name type="scientific">Dyella dinghuensis</name>
    <dbReference type="NCBI Taxonomy" id="1920169"/>
    <lineage>
        <taxon>Bacteria</taxon>
        <taxon>Pseudomonadati</taxon>
        <taxon>Pseudomonadota</taxon>
        <taxon>Gammaproteobacteria</taxon>
        <taxon>Lysobacterales</taxon>
        <taxon>Rhodanobacteraceae</taxon>
        <taxon>Dyella</taxon>
    </lineage>
</organism>
<dbReference type="RefSeq" id="WP_126671870.1">
    <property type="nucleotide sequence ID" value="NZ_RYZR01000001.1"/>
</dbReference>
<evidence type="ECO:0000313" key="2">
    <source>
        <dbReference type="Proteomes" id="UP000267077"/>
    </source>
</evidence>
<dbReference type="OrthoDB" id="5959362at2"/>
<dbReference type="AlphaFoldDB" id="A0A432LXX4"/>
<evidence type="ECO:0008006" key="3">
    <source>
        <dbReference type="Google" id="ProtNLM"/>
    </source>
</evidence>
<proteinExistence type="predicted"/>
<comment type="caution">
    <text evidence="1">The sequence shown here is derived from an EMBL/GenBank/DDBJ whole genome shotgun (WGS) entry which is preliminary data.</text>
</comment>
<accession>A0A432LXX4</accession>
<sequence>MNHRTPTHVSHVPVNWSDPELASLLNRSDGWQLDNRGGYAPQNVDVFVGWSSAAGRPATLVWERGQSAVVAAAFPIGQGEHVRVERHMGGNVRILFGVVIEGREGFREDDVQRGIRLYWLRVNTQKS</sequence>
<keyword evidence="2" id="KW-1185">Reference proteome</keyword>
<reference evidence="1 2" key="1">
    <citation type="submission" date="2018-12" db="EMBL/GenBank/DDBJ databases">
        <title>Dyella dinghuensis sp. nov. DHOA06 and Dyella choica sp. nov. 4M-K27, isolated from forest soil.</title>
        <authorList>
            <person name="Qiu L.-H."/>
            <person name="Gao Z.-H."/>
        </authorList>
    </citation>
    <scope>NUCLEOTIDE SEQUENCE [LARGE SCALE GENOMIC DNA]</scope>
    <source>
        <strain evidence="1 2">DHOA06</strain>
    </source>
</reference>
<protein>
    <recommendedName>
        <fullName evidence="3">PilZ domain-containing protein</fullName>
    </recommendedName>
</protein>
<name>A0A432LXX4_9GAMM</name>
<evidence type="ECO:0000313" key="1">
    <source>
        <dbReference type="EMBL" id="RUL67159.1"/>
    </source>
</evidence>
<dbReference type="EMBL" id="RYZR01000001">
    <property type="protein sequence ID" value="RUL67159.1"/>
    <property type="molecule type" value="Genomic_DNA"/>
</dbReference>
<gene>
    <name evidence="1" type="ORF">EKH79_00710</name>
</gene>